<gene>
    <name evidence="5" type="primary">ASNSD1</name>
    <name evidence="5" type="ORF">SK128_008442</name>
</gene>
<name>A0AAN8X4Q1_HALRR</name>
<dbReference type="EMBL" id="JAXCGZ010009643">
    <property type="protein sequence ID" value="KAK7076502.1"/>
    <property type="molecule type" value="Genomic_DNA"/>
</dbReference>
<dbReference type="PANTHER" id="PTHR45937">
    <property type="entry name" value="ASPARAGINE SYNTHETASE DOMAIN-CONTAINING PROTEIN 1"/>
    <property type="match status" value="1"/>
</dbReference>
<dbReference type="PANTHER" id="PTHR45937:SF1">
    <property type="entry name" value="ASPARAGINE SYNTHETASE DOMAIN-CONTAINING PROTEIN 1"/>
    <property type="match status" value="1"/>
</dbReference>
<dbReference type="AlphaFoldDB" id="A0AAN8X4Q1"/>
<keyword evidence="2" id="KW-0061">Asparagine biosynthesis</keyword>
<keyword evidence="6" id="KW-1185">Reference proteome</keyword>
<evidence type="ECO:0000256" key="3">
    <source>
        <dbReference type="ARBA" id="ARBA00022962"/>
    </source>
</evidence>
<organism evidence="5 6">
    <name type="scientific">Halocaridina rubra</name>
    <name type="common">Hawaiian red shrimp</name>
    <dbReference type="NCBI Taxonomy" id="373956"/>
    <lineage>
        <taxon>Eukaryota</taxon>
        <taxon>Metazoa</taxon>
        <taxon>Ecdysozoa</taxon>
        <taxon>Arthropoda</taxon>
        <taxon>Crustacea</taxon>
        <taxon>Multicrustacea</taxon>
        <taxon>Malacostraca</taxon>
        <taxon>Eumalacostraca</taxon>
        <taxon>Eucarida</taxon>
        <taxon>Decapoda</taxon>
        <taxon>Pleocyemata</taxon>
        <taxon>Caridea</taxon>
        <taxon>Atyoidea</taxon>
        <taxon>Atyidae</taxon>
        <taxon>Halocaridina</taxon>
    </lineage>
</organism>
<dbReference type="GO" id="GO:0006529">
    <property type="term" value="P:asparagine biosynthetic process"/>
    <property type="evidence" value="ECO:0007669"/>
    <property type="project" value="UniProtKB-KW"/>
</dbReference>
<dbReference type="CDD" id="cd01991">
    <property type="entry name" value="Asn_synthase_B_C"/>
    <property type="match status" value="1"/>
</dbReference>
<dbReference type="Pfam" id="PF00733">
    <property type="entry name" value="Asn_synthase"/>
    <property type="match status" value="1"/>
</dbReference>
<reference evidence="5 6" key="1">
    <citation type="submission" date="2023-11" db="EMBL/GenBank/DDBJ databases">
        <title>Halocaridina rubra genome assembly.</title>
        <authorList>
            <person name="Smith C."/>
        </authorList>
    </citation>
    <scope>NUCLEOTIDE SEQUENCE [LARGE SCALE GENOMIC DNA]</scope>
    <source>
        <strain evidence="5">EP-1</strain>
        <tissue evidence="5">Whole</tissue>
    </source>
</reference>
<dbReference type="InterPro" id="IPR014729">
    <property type="entry name" value="Rossmann-like_a/b/a_fold"/>
</dbReference>
<evidence type="ECO:0000256" key="1">
    <source>
        <dbReference type="ARBA" id="ARBA00022605"/>
    </source>
</evidence>
<dbReference type="InterPro" id="IPR001962">
    <property type="entry name" value="Asn_synthase"/>
</dbReference>
<dbReference type="SUPFAM" id="SSF56235">
    <property type="entry name" value="N-terminal nucleophile aminohydrolases (Ntn hydrolases)"/>
    <property type="match status" value="1"/>
</dbReference>
<evidence type="ECO:0000256" key="2">
    <source>
        <dbReference type="ARBA" id="ARBA00022888"/>
    </source>
</evidence>
<dbReference type="Gene3D" id="3.40.50.620">
    <property type="entry name" value="HUPs"/>
    <property type="match status" value="1"/>
</dbReference>
<keyword evidence="3" id="KW-0315">Glutamine amidotransferase</keyword>
<sequence>MCGICFICGFSEDDILNHVSASCMLIERRGPDCYQKKELKINGLCAVFQASVLWLQGSEPSPQPFSDEHENILLWNGDILAGHEVPGNDSDTKYVSDSLASKNEEEIISFMSEIKGPWSFIYYMHRTRKLYFGRDVFGRHSLLWKLPSDSERIFMLTSVYERDIFVKEIPALGIYYVDLDTSIVSANFCVNLIPWSHISDESLLQIDPCIQSVQKRILSPVKNSLNMSIPSEDTLKLFNSLPSTLDESCEKVLYSLMSSEIDNVTSALKCSLQRRIDKSPPRCKNCTKATSTCSHSKVAVMFSGGLDSAVIALLADSCLMSSESIDLLNVAFPQKTKIQGNDRHKMNKSVNAVLEEDNLELADYEVPDRLTGRECWRQLQEIRPERNWNFVEINVTSEKLARERDTTICHLVAPLQSVLDDSIGCALWFGGHGQGYVMGRQYASTARVILCGMGADEQLCGYSRHRGRYKAGGWPALLEEINMEISRIHTRNLGRDNRILADHGRAPRFPYLDEDVVATLNALPIWMKANLNMGRGMGEKLILRVAASHLGLTAAARYPKRAIQFGSRIAKLENSKEKGSDSCSRLIDV</sequence>
<keyword evidence="1" id="KW-0028">Amino-acid biosynthesis</keyword>
<accession>A0AAN8X4Q1</accession>
<evidence type="ECO:0000313" key="6">
    <source>
        <dbReference type="Proteomes" id="UP001381693"/>
    </source>
</evidence>
<dbReference type="InterPro" id="IPR029055">
    <property type="entry name" value="Ntn_hydrolases_N"/>
</dbReference>
<dbReference type="InterPro" id="IPR051857">
    <property type="entry name" value="Asn_synthetase_domain"/>
</dbReference>
<protein>
    <submittedName>
        <fullName evidence="5">Asparagine synthetase domain-containing protein 1</fullName>
    </submittedName>
</protein>
<evidence type="ECO:0000259" key="4">
    <source>
        <dbReference type="Pfam" id="PF00733"/>
    </source>
</evidence>
<comment type="caution">
    <text evidence="5">The sequence shown here is derived from an EMBL/GenBank/DDBJ whole genome shotgun (WGS) entry which is preliminary data.</text>
</comment>
<proteinExistence type="predicted"/>
<dbReference type="Gene3D" id="3.60.20.10">
    <property type="entry name" value="Glutamine Phosphoribosylpyrophosphate, subunit 1, domain 1"/>
    <property type="match status" value="1"/>
</dbReference>
<dbReference type="Proteomes" id="UP001381693">
    <property type="component" value="Unassembled WGS sequence"/>
</dbReference>
<dbReference type="GO" id="GO:0004066">
    <property type="term" value="F:asparagine synthase (glutamine-hydrolyzing) activity"/>
    <property type="evidence" value="ECO:0007669"/>
    <property type="project" value="InterPro"/>
</dbReference>
<feature type="domain" description="Asparagine synthetase" evidence="4">
    <location>
        <begin position="472"/>
        <end position="550"/>
    </location>
</feature>
<evidence type="ECO:0000313" key="5">
    <source>
        <dbReference type="EMBL" id="KAK7076502.1"/>
    </source>
</evidence>
<dbReference type="SUPFAM" id="SSF52402">
    <property type="entry name" value="Adenine nucleotide alpha hydrolases-like"/>
    <property type="match status" value="1"/>
</dbReference>